<dbReference type="Pfam" id="PF00300">
    <property type="entry name" value="His_Phos_1"/>
    <property type="match status" value="1"/>
</dbReference>
<dbReference type="InterPro" id="IPR029033">
    <property type="entry name" value="His_PPase_superfam"/>
</dbReference>
<dbReference type="PANTHER" id="PTHR47821:SF2">
    <property type="entry name" value="PHOSPHOGLYCERATE MUTASE FAMILY PROTEIN"/>
    <property type="match status" value="1"/>
</dbReference>
<evidence type="ECO:0000313" key="2">
    <source>
        <dbReference type="Proteomes" id="UP001652660"/>
    </source>
</evidence>
<evidence type="ECO:0008006" key="4">
    <source>
        <dbReference type="Google" id="ProtNLM"/>
    </source>
</evidence>
<dbReference type="Gene3D" id="3.40.50.1240">
    <property type="entry name" value="Phosphoglycerate mutase-like"/>
    <property type="match status" value="1"/>
</dbReference>
<reference evidence="3" key="2">
    <citation type="submission" date="2025-08" db="UniProtKB">
        <authorList>
            <consortium name="RefSeq"/>
        </authorList>
    </citation>
    <scope>IDENTIFICATION</scope>
    <source>
        <tissue evidence="3">Leaves</tissue>
    </source>
</reference>
<dbReference type="CDD" id="cd07067">
    <property type="entry name" value="HP_PGM_like"/>
    <property type="match status" value="1"/>
</dbReference>
<name>A0A6P6U8I3_COFAR</name>
<gene>
    <name evidence="3" type="primary">LOC113708585</name>
</gene>
<dbReference type="SMART" id="SM00855">
    <property type="entry name" value="PGAM"/>
    <property type="match status" value="1"/>
</dbReference>
<evidence type="ECO:0000256" key="1">
    <source>
        <dbReference type="SAM" id="MobiDB-lite"/>
    </source>
</evidence>
<feature type="region of interest" description="Disordered" evidence="1">
    <location>
        <begin position="1"/>
        <end position="20"/>
    </location>
</feature>
<dbReference type="OrthoDB" id="354304at2759"/>
<dbReference type="InterPro" id="IPR013078">
    <property type="entry name" value="His_Pase_superF_clade-1"/>
</dbReference>
<dbReference type="Proteomes" id="UP001652660">
    <property type="component" value="Chromosome 9c"/>
</dbReference>
<evidence type="ECO:0000313" key="3">
    <source>
        <dbReference type="RefSeq" id="XP_027086878.1"/>
    </source>
</evidence>
<keyword evidence="2" id="KW-1185">Reference proteome</keyword>
<proteinExistence type="predicted"/>
<reference evidence="2" key="1">
    <citation type="journal article" date="2025" name="Foods">
        <title>Unveiling the Microbial Signatures of Arabica Coffee Cherries: Insights into Ripeness Specific Diversity, Functional Traits, and Implications for Quality and Safety.</title>
        <authorList>
            <consortium name="RefSeq"/>
            <person name="Tenea G.N."/>
            <person name="Cifuentes V."/>
            <person name="Reyes P."/>
            <person name="Cevallos-Vallejos M."/>
        </authorList>
    </citation>
    <scope>NUCLEOTIDE SEQUENCE [LARGE SCALE GENOMIC DNA]</scope>
</reference>
<dbReference type="GeneID" id="113708585"/>
<protein>
    <recommendedName>
        <fullName evidence="4">Metal-independent phosphoserine phosphatase-like</fullName>
    </recommendedName>
</protein>
<dbReference type="PANTHER" id="PTHR47821">
    <property type="entry name" value="PHOSPHOGLYCERATE MUTASE FAMILY PROTEIN"/>
    <property type="match status" value="1"/>
</dbReference>
<dbReference type="RefSeq" id="XP_027086878.1">
    <property type="nucleotide sequence ID" value="XM_027231077.2"/>
</dbReference>
<dbReference type="SUPFAM" id="SSF53254">
    <property type="entry name" value="Phosphoglycerate mutase-like"/>
    <property type="match status" value="1"/>
</dbReference>
<sequence>MGRSSGSGGGGECEAEAEGGATTSSLALRNRYWVLRHGKSIPNAKGLIVSSPENGILEEYRLAPEGVDQARLAGRSFQKMLLENNIPLENVRICYSPFSRTSHTAEVVASVMNLPFVGPQCKVIGDLRERYFGPFYELASHDKYLEIWALDEKDPFLPPEGGESVADVVTRLTEALVSMESDFEGCAVLIVSHGDPLQILQTILKAAKQVKTGADEQDLASRIQAIKVKSVLSRHRKFALLTGELRSAE</sequence>
<organism evidence="2 3">
    <name type="scientific">Coffea arabica</name>
    <name type="common">Arabian coffee</name>
    <dbReference type="NCBI Taxonomy" id="13443"/>
    <lineage>
        <taxon>Eukaryota</taxon>
        <taxon>Viridiplantae</taxon>
        <taxon>Streptophyta</taxon>
        <taxon>Embryophyta</taxon>
        <taxon>Tracheophyta</taxon>
        <taxon>Spermatophyta</taxon>
        <taxon>Magnoliopsida</taxon>
        <taxon>eudicotyledons</taxon>
        <taxon>Gunneridae</taxon>
        <taxon>Pentapetalae</taxon>
        <taxon>asterids</taxon>
        <taxon>lamiids</taxon>
        <taxon>Gentianales</taxon>
        <taxon>Rubiaceae</taxon>
        <taxon>Ixoroideae</taxon>
        <taxon>Gardenieae complex</taxon>
        <taxon>Bertiereae - Coffeeae clade</taxon>
        <taxon>Coffeeae</taxon>
        <taxon>Coffea</taxon>
    </lineage>
</organism>
<feature type="compositionally biased region" description="Gly residues" evidence="1">
    <location>
        <begin position="1"/>
        <end position="12"/>
    </location>
</feature>
<accession>A0A6P6U8I3</accession>